<dbReference type="KEGG" id="pxi:J5O05_12080"/>
<feature type="signal peptide" evidence="1">
    <location>
        <begin position="1"/>
        <end position="22"/>
    </location>
</feature>
<reference evidence="2" key="1">
    <citation type="submission" date="2021-03" db="EMBL/GenBank/DDBJ databases">
        <title>Complete Genome of Pseudoalteromonas xiamenensis STKMTI.2, a new potential marine bacterium producing anti-Vibrio compounds.</title>
        <authorList>
            <person name="Handayani D.P."/>
            <person name="Isnansetyo A."/>
            <person name="Istiqomah I."/>
            <person name="Jumina J."/>
        </authorList>
    </citation>
    <scope>NUCLEOTIDE SEQUENCE</scope>
    <source>
        <strain evidence="2">STKMTI.2</strain>
    </source>
</reference>
<protein>
    <recommendedName>
        <fullName evidence="4">Porin domain-containing protein</fullName>
    </recommendedName>
</protein>
<evidence type="ECO:0000256" key="1">
    <source>
        <dbReference type="SAM" id="SignalP"/>
    </source>
</evidence>
<feature type="chain" id="PRO_5037501705" description="Porin domain-containing protein" evidence="1">
    <location>
        <begin position="23"/>
        <end position="416"/>
    </location>
</feature>
<dbReference type="EMBL" id="CP072133">
    <property type="protein sequence ID" value="QTH70667.1"/>
    <property type="molecule type" value="Genomic_DNA"/>
</dbReference>
<dbReference type="AlphaFoldDB" id="A0A975DF97"/>
<name>A0A975DF97_9GAMM</name>
<gene>
    <name evidence="2" type="ORF">J5O05_12080</name>
</gene>
<evidence type="ECO:0000313" key="2">
    <source>
        <dbReference type="EMBL" id="QTH70667.1"/>
    </source>
</evidence>
<organism evidence="2 3">
    <name type="scientific">Pseudoalteromonas xiamenensis</name>
    <dbReference type="NCBI Taxonomy" id="882626"/>
    <lineage>
        <taxon>Bacteria</taxon>
        <taxon>Pseudomonadati</taxon>
        <taxon>Pseudomonadota</taxon>
        <taxon>Gammaproteobacteria</taxon>
        <taxon>Alteromonadales</taxon>
        <taxon>Pseudoalteromonadaceae</taxon>
        <taxon>Pseudoalteromonas</taxon>
    </lineage>
</organism>
<keyword evidence="1" id="KW-0732">Signal</keyword>
<dbReference type="Gene3D" id="2.40.160.10">
    <property type="entry name" value="Porin"/>
    <property type="match status" value="1"/>
</dbReference>
<sequence>MKTKLSLFFCVLLGFFTVAAKAEIQFSGYGSIVGGKVISGEEDPSGEIEFPVDFYDYAFYTEDFKLKPETMIALQARMDVTDGLVFTGQLVAKGADDFKPDIDWLYLTYNINDDWYVMAGRRNLPMYYFSEYMEVGYAYPWIRPPANLYWWEITQFNGLTVAHQMNWSDWTATVSMFAGREEREDIRSHDYWRNRGGYYFPPEGTYISGTADVTWSDILGVNLNASNDWIDLRFSYFTTQYETFADVFFRDEIDTDGDGIPDKVIERSRNEDGTPIRSGSWDVTKFDLEFLGLSGSFNFDFATLLFDYNLVKYDDAYSFEFPTYLITAIYNHDTWQPYIGYTKAAGKIKKDFDGFGTGDAEEHRMITVGIRYNFHPNASLKLQLDDFKDQGDRSPWYDFSYHNDAKLLSVGVDFVF</sequence>
<dbReference type="RefSeq" id="WP_208842251.1">
    <property type="nucleotide sequence ID" value="NZ_CP072133.1"/>
</dbReference>
<keyword evidence="3" id="KW-1185">Reference proteome</keyword>
<dbReference type="InterPro" id="IPR023614">
    <property type="entry name" value="Porin_dom_sf"/>
</dbReference>
<dbReference type="Proteomes" id="UP000664904">
    <property type="component" value="Chromosome"/>
</dbReference>
<accession>A0A975DF97</accession>
<evidence type="ECO:0000313" key="3">
    <source>
        <dbReference type="Proteomes" id="UP000664904"/>
    </source>
</evidence>
<dbReference type="SUPFAM" id="SSF56935">
    <property type="entry name" value="Porins"/>
    <property type="match status" value="1"/>
</dbReference>
<evidence type="ECO:0008006" key="4">
    <source>
        <dbReference type="Google" id="ProtNLM"/>
    </source>
</evidence>
<proteinExistence type="predicted"/>